<feature type="transmembrane region" description="Helical" evidence="1">
    <location>
        <begin position="129"/>
        <end position="147"/>
    </location>
</feature>
<proteinExistence type="predicted"/>
<organism evidence="2 3">
    <name type="scientific">Streptococcus pantholopis</name>
    <dbReference type="NCBI Taxonomy" id="1811193"/>
    <lineage>
        <taxon>Bacteria</taxon>
        <taxon>Bacillati</taxon>
        <taxon>Bacillota</taxon>
        <taxon>Bacilli</taxon>
        <taxon>Lactobacillales</taxon>
        <taxon>Streptococcaceae</taxon>
        <taxon>Streptococcus</taxon>
    </lineage>
</organism>
<keyword evidence="1" id="KW-0812">Transmembrane</keyword>
<dbReference type="RefSeq" id="WP_067063666.1">
    <property type="nucleotide sequence ID" value="NZ_CP014699.1"/>
</dbReference>
<dbReference type="Proteomes" id="UP000077317">
    <property type="component" value="Chromosome"/>
</dbReference>
<dbReference type="PIRSF" id="PIRSF037259">
    <property type="entry name" value="EcsB_ABC"/>
    <property type="match status" value="1"/>
</dbReference>
<dbReference type="EMBL" id="CP014699">
    <property type="protein sequence ID" value="AND79841.1"/>
    <property type="molecule type" value="Genomic_DNA"/>
</dbReference>
<feature type="transmembrane region" description="Helical" evidence="1">
    <location>
        <begin position="254"/>
        <end position="276"/>
    </location>
</feature>
<keyword evidence="3" id="KW-1185">Reference proteome</keyword>
<sequence>MFRVFKDRRRRFLLQLLRYSRYVFNDHFVLVLLVLLGFLLVQYRNLLENFPQQPVFLFAALGAALFALLNSGSIATYLEPADRQFWLPKESELKMWILQAQKRSFLFGTLLQTLFLLLVTPVFLRQGFFLWHVALLAVLLAVLKWFLIGRKAHLFWNSAGRLNWDAAIDYEKKRQQSLLKFFALFTRVKGLSGSVKRRRYLDGLLKFLKKEPAFLWENLYWRAFLRSSDYASLSLRLLLLSILGLIFVDHPLVAASLALLFNYLLLFQLLALYYHFDYHYFTGLFPIDRQLKGQNLKRFLSCIAYLLLVIEMPFTLSWQGAGLLAVVTVVTVEIYLPYKIRQMID</sequence>
<keyword evidence="1" id="KW-1133">Transmembrane helix</keyword>
<gene>
    <name evidence="2" type="ORF">A0O21_07350</name>
</gene>
<evidence type="ECO:0000313" key="3">
    <source>
        <dbReference type="Proteomes" id="UP000077317"/>
    </source>
</evidence>
<reference evidence="2 3" key="1">
    <citation type="journal article" date="2016" name="Int. J. Syst. Evol. Microbiol.">
        <title>Streptococcuspantholopis sp. nov., isolated from faeces of the Tibetan antelope (Pantholops hodgsonii).</title>
        <authorList>
            <person name="Bai X."/>
            <person name="Xiong Y."/>
            <person name="Lu S."/>
            <person name="Jin D."/>
            <person name="Lai X."/>
            <person name="Yang J."/>
            <person name="Niu L."/>
            <person name="Hu S."/>
            <person name="Meng X."/>
            <person name="Pu J."/>
            <person name="Ye C."/>
            <person name="Xu J."/>
        </authorList>
    </citation>
    <scope>NUCLEOTIDE SEQUENCE [LARGE SCALE GENOMIC DNA]</scope>
    <source>
        <strain evidence="2 3">TA 26</strain>
    </source>
</reference>
<reference evidence="3" key="2">
    <citation type="submission" date="2016-03" db="EMBL/GenBank/DDBJ databases">
        <title>Streptococcus antelopensis sp. nov., isolated from the feces of the Tibetan antelope (Pantholops hodgsonii) in Hoh Xil National Nature Reserve, Qinghai, China.</title>
        <authorList>
            <person name="Bai X."/>
        </authorList>
    </citation>
    <scope>NUCLEOTIDE SEQUENCE [LARGE SCALE GENOMIC DNA]</scope>
    <source>
        <strain evidence="3">TA 26</strain>
    </source>
</reference>
<keyword evidence="1" id="KW-0472">Membrane</keyword>
<dbReference type="Pfam" id="PF05975">
    <property type="entry name" value="EcsB"/>
    <property type="match status" value="2"/>
</dbReference>
<dbReference type="OrthoDB" id="2447941at2"/>
<feature type="transmembrane region" description="Helical" evidence="1">
    <location>
        <begin position="320"/>
        <end position="338"/>
    </location>
</feature>
<feature type="transmembrane region" description="Helical" evidence="1">
    <location>
        <begin position="55"/>
        <end position="78"/>
    </location>
</feature>
<evidence type="ECO:0000313" key="2">
    <source>
        <dbReference type="EMBL" id="AND79841.1"/>
    </source>
</evidence>
<feature type="transmembrane region" description="Helical" evidence="1">
    <location>
        <begin position="21"/>
        <end position="43"/>
    </location>
</feature>
<dbReference type="InterPro" id="IPR010288">
    <property type="entry name" value="EcsB_ABC"/>
</dbReference>
<dbReference type="GO" id="GO:0016020">
    <property type="term" value="C:membrane"/>
    <property type="evidence" value="ECO:0007669"/>
    <property type="project" value="InterPro"/>
</dbReference>
<dbReference type="STRING" id="1811193.A0O21_07350"/>
<feature type="transmembrane region" description="Helical" evidence="1">
    <location>
        <begin position="104"/>
        <end position="123"/>
    </location>
</feature>
<feature type="transmembrane region" description="Helical" evidence="1">
    <location>
        <begin position="230"/>
        <end position="248"/>
    </location>
</feature>
<evidence type="ECO:0000256" key="1">
    <source>
        <dbReference type="SAM" id="Phobius"/>
    </source>
</evidence>
<feature type="transmembrane region" description="Helical" evidence="1">
    <location>
        <begin position="296"/>
        <end position="314"/>
    </location>
</feature>
<accession>A0A172Q8R5</accession>
<dbReference type="KEGG" id="spat:A0O21_07350"/>
<protein>
    <submittedName>
        <fullName evidence="2">Multidrug ABC transporter permease</fullName>
    </submittedName>
</protein>
<name>A0A172Q8R5_9STRE</name>
<dbReference type="AlphaFoldDB" id="A0A172Q8R5"/>